<dbReference type="Proteomes" id="UP000267223">
    <property type="component" value="Unassembled WGS sequence"/>
</dbReference>
<proteinExistence type="predicted"/>
<dbReference type="Pfam" id="PF01476">
    <property type="entry name" value="LysM"/>
    <property type="match status" value="2"/>
</dbReference>
<dbReference type="InterPro" id="IPR018392">
    <property type="entry name" value="LysM"/>
</dbReference>
<keyword evidence="4" id="KW-1185">Reference proteome</keyword>
<dbReference type="SUPFAM" id="SSF54106">
    <property type="entry name" value="LysM domain"/>
    <property type="match status" value="2"/>
</dbReference>
<dbReference type="InterPro" id="IPR036779">
    <property type="entry name" value="LysM_dom_sf"/>
</dbReference>
<feature type="compositionally biased region" description="Low complexity" evidence="1">
    <location>
        <begin position="174"/>
        <end position="192"/>
    </location>
</feature>
<dbReference type="GO" id="GO:0008932">
    <property type="term" value="F:lytic endotransglycosylase activity"/>
    <property type="evidence" value="ECO:0007669"/>
    <property type="project" value="TreeGrafter"/>
</dbReference>
<comment type="caution">
    <text evidence="3">The sequence shown here is derived from an EMBL/GenBank/DDBJ whole genome shotgun (WGS) entry which is preliminary data.</text>
</comment>
<dbReference type="OrthoDB" id="2149800at2"/>
<evidence type="ECO:0000256" key="1">
    <source>
        <dbReference type="SAM" id="MobiDB-lite"/>
    </source>
</evidence>
<dbReference type="AlphaFoldDB" id="A0A3M9N8Z7"/>
<dbReference type="InterPro" id="IPR036908">
    <property type="entry name" value="RlpA-like_sf"/>
</dbReference>
<dbReference type="RefSeq" id="WP_123122044.1">
    <property type="nucleotide sequence ID" value="NZ_RJJR01000016.1"/>
</dbReference>
<dbReference type="PANTHER" id="PTHR33734:SF22">
    <property type="entry name" value="MEMBRANE-BOUND LYTIC MUREIN TRANSGLYCOSYLASE D"/>
    <property type="match status" value="1"/>
</dbReference>
<dbReference type="PANTHER" id="PTHR33734">
    <property type="entry name" value="LYSM DOMAIN-CONTAINING GPI-ANCHORED PROTEIN 2"/>
    <property type="match status" value="1"/>
</dbReference>
<dbReference type="Gene3D" id="2.40.40.10">
    <property type="entry name" value="RlpA-like domain"/>
    <property type="match status" value="1"/>
</dbReference>
<dbReference type="Gene3D" id="3.10.350.10">
    <property type="entry name" value="LysM domain"/>
    <property type="match status" value="2"/>
</dbReference>
<evidence type="ECO:0000259" key="2">
    <source>
        <dbReference type="PROSITE" id="PS51782"/>
    </source>
</evidence>
<reference evidence="3 4" key="1">
    <citation type="submission" date="2018-11" db="EMBL/GenBank/DDBJ databases">
        <title>Draft genome sequence of Ferruginibacter sp. BO-59.</title>
        <authorList>
            <person name="Im W.T."/>
        </authorList>
    </citation>
    <scope>NUCLEOTIDE SEQUENCE [LARGE SCALE GENOMIC DNA]</scope>
    <source>
        <strain evidence="3 4">BO-59</strain>
    </source>
</reference>
<dbReference type="CDD" id="cd00118">
    <property type="entry name" value="LysM"/>
    <property type="match status" value="2"/>
</dbReference>
<accession>A0A3M9N8Z7</accession>
<feature type="compositionally biased region" description="Polar residues" evidence="1">
    <location>
        <begin position="193"/>
        <end position="232"/>
    </location>
</feature>
<feature type="region of interest" description="Disordered" evidence="1">
    <location>
        <begin position="174"/>
        <end position="232"/>
    </location>
</feature>
<dbReference type="PROSITE" id="PS51782">
    <property type="entry name" value="LYSM"/>
    <property type="match status" value="2"/>
</dbReference>
<feature type="domain" description="LysM" evidence="2">
    <location>
        <begin position="43"/>
        <end position="87"/>
    </location>
</feature>
<dbReference type="SMART" id="SM00257">
    <property type="entry name" value="LysM"/>
    <property type="match status" value="2"/>
</dbReference>
<sequence length="343" mass="36907">MNRKCSMMAKWLILVVLIFFSNNIVKAQQNHLEIMGTGSSVYLEHVVTPKENFYSVGRMYNVNPKELAAYNHLHFATGLAIGQTIKIPLNKNNFTQVKTTHAGQALVPLYHTVLAGETLYRLGVNYNKVPLSTLKKWNNLSSDELSAGQSLIIGFLKVDKNQSALANGESVPAVASAPVAPPSNNAEPVPANKENTISPSSNNVQQEPAKTEPATNSHPPLTITPANTQAQDNPTSTDYFKNLYEQQTAGNIITDKKGMAGIFKSTSGWQDAKYYCFSNDAAAGKVIKITNGATGKSVYAKVLDVIPDISQNNGLVIVISNSAADKLGAGDGNFSCTVSFAKN</sequence>
<name>A0A3M9N8Z7_9BACT</name>
<feature type="domain" description="LysM" evidence="2">
    <location>
        <begin position="109"/>
        <end position="153"/>
    </location>
</feature>
<gene>
    <name evidence="3" type="ORF">EFY79_17500</name>
</gene>
<protein>
    <submittedName>
        <fullName evidence="3">LysM peptidoglycan-binding domain-containing protein</fullName>
    </submittedName>
</protein>
<organism evidence="3 4">
    <name type="scientific">Hanamia caeni</name>
    <dbReference type="NCBI Taxonomy" id="2294116"/>
    <lineage>
        <taxon>Bacteria</taxon>
        <taxon>Pseudomonadati</taxon>
        <taxon>Bacteroidota</taxon>
        <taxon>Chitinophagia</taxon>
        <taxon>Chitinophagales</taxon>
        <taxon>Chitinophagaceae</taxon>
        <taxon>Hanamia</taxon>
    </lineage>
</organism>
<dbReference type="EMBL" id="RJJR01000016">
    <property type="protein sequence ID" value="RNI33787.1"/>
    <property type="molecule type" value="Genomic_DNA"/>
</dbReference>
<evidence type="ECO:0000313" key="4">
    <source>
        <dbReference type="Proteomes" id="UP000267223"/>
    </source>
</evidence>
<evidence type="ECO:0000313" key="3">
    <source>
        <dbReference type="EMBL" id="RNI33787.1"/>
    </source>
</evidence>